<feature type="transmembrane region" description="Helical" evidence="7">
    <location>
        <begin position="491"/>
        <end position="511"/>
    </location>
</feature>
<feature type="domain" description="ABC transmembrane type-1" evidence="8">
    <location>
        <begin position="76"/>
        <end position="259"/>
    </location>
</feature>
<protein>
    <submittedName>
        <fullName evidence="9">Phosphonate ABC transporter, permease protein PhnE</fullName>
    </submittedName>
</protein>
<dbReference type="SUPFAM" id="SSF161098">
    <property type="entry name" value="MetI-like"/>
    <property type="match status" value="2"/>
</dbReference>
<evidence type="ECO:0000256" key="3">
    <source>
        <dbReference type="ARBA" id="ARBA00022475"/>
    </source>
</evidence>
<evidence type="ECO:0000256" key="2">
    <source>
        <dbReference type="ARBA" id="ARBA00022448"/>
    </source>
</evidence>
<dbReference type="NCBIfam" id="TIGR01097">
    <property type="entry name" value="PhnE"/>
    <property type="match status" value="2"/>
</dbReference>
<dbReference type="CDD" id="cd06261">
    <property type="entry name" value="TM_PBP2"/>
    <property type="match status" value="2"/>
</dbReference>
<feature type="transmembrane region" description="Helical" evidence="7">
    <location>
        <begin position="210"/>
        <end position="229"/>
    </location>
</feature>
<comment type="similarity">
    <text evidence="7">Belongs to the binding-protein-dependent transport system permease family.</text>
</comment>
<dbReference type="Pfam" id="PF00528">
    <property type="entry name" value="BPD_transp_1"/>
    <property type="match status" value="2"/>
</dbReference>
<name>A0A7G5ENW7_9BURK</name>
<dbReference type="EMBL" id="CP058554">
    <property type="protein sequence ID" value="QMV75692.1"/>
    <property type="molecule type" value="Genomic_DNA"/>
</dbReference>
<feature type="transmembrane region" description="Helical" evidence="7">
    <location>
        <begin position="465"/>
        <end position="485"/>
    </location>
</feature>
<keyword evidence="4 7" id="KW-0812">Transmembrane</keyword>
<evidence type="ECO:0000259" key="8">
    <source>
        <dbReference type="PROSITE" id="PS50928"/>
    </source>
</evidence>
<dbReference type="KEGG" id="cpis:HS961_08915"/>
<organism evidence="9 10">
    <name type="scientific">Comamonas piscis</name>
    <dbReference type="NCBI Taxonomy" id="1562974"/>
    <lineage>
        <taxon>Bacteria</taxon>
        <taxon>Pseudomonadati</taxon>
        <taxon>Pseudomonadota</taxon>
        <taxon>Betaproteobacteria</taxon>
        <taxon>Burkholderiales</taxon>
        <taxon>Comamonadaceae</taxon>
        <taxon>Comamonas</taxon>
    </lineage>
</organism>
<dbReference type="PROSITE" id="PS50928">
    <property type="entry name" value="ABC_TM1"/>
    <property type="match status" value="2"/>
</dbReference>
<feature type="transmembrane region" description="Helical" evidence="7">
    <location>
        <begin position="343"/>
        <end position="362"/>
    </location>
</feature>
<sequence length="521" mass="55132">MPATPVGTERRDPAARGRLIALLLALVVLWPMLQTSGFSLAPFFDSNNLKVVGGFLAQFLPPESSQEFLAYLGQASLETLAIATAGMALALLLALPLSYLASGAAREKVSLNPITRAVLTILRGVPELVWALVFVRVFGLGPAAGVLALGLTYGGMLAKVYAEILESTDPAPARALRASGAGRLQALLYGSLPQAARELTSYSVYRWECAIRASVVMGFVGAGGLGQLMDQAMKMLNGGEVASILLAFMLLVALADLLSWWLRRALDTPPAARALPFGWRSAALLVLGGIGLWASFGLLGIDWSALFSRDALQSMGSFVAGFFSPDLSAAWLRKVAQGVWETLAISIIGTLLAAAGGLLLALPRWRTPWNALLNLLRSVPELVWATITVLAVGLGPFAGALALGLHTAGVLGRLYAEALQNAPAAPARALRLAGSSRLLAFCYGTLPAAAPQLLAYTLYRWEMNIRMAAILGFVGAGGLGQLLYFELSLFHYAQASTVIIAMLLLSMAVDWSSAALRRAMR</sequence>
<keyword evidence="3" id="KW-1003">Cell membrane</keyword>
<dbReference type="InterPro" id="IPR000515">
    <property type="entry name" value="MetI-like"/>
</dbReference>
<evidence type="ECO:0000313" key="9">
    <source>
        <dbReference type="EMBL" id="QMV75692.1"/>
    </source>
</evidence>
<dbReference type="Proteomes" id="UP000515240">
    <property type="component" value="Chromosome"/>
</dbReference>
<feature type="transmembrane region" description="Helical" evidence="7">
    <location>
        <begin position="241"/>
        <end position="262"/>
    </location>
</feature>
<comment type="subcellular location">
    <subcellularLocation>
        <location evidence="1 7">Cell membrane</location>
        <topology evidence="1 7">Multi-pass membrane protein</topology>
    </subcellularLocation>
</comment>
<feature type="transmembrane region" description="Helical" evidence="7">
    <location>
        <begin position="282"/>
        <end position="299"/>
    </location>
</feature>
<evidence type="ECO:0000256" key="4">
    <source>
        <dbReference type="ARBA" id="ARBA00022692"/>
    </source>
</evidence>
<keyword evidence="2 7" id="KW-0813">Transport</keyword>
<proteinExistence type="inferred from homology"/>
<evidence type="ECO:0000313" key="10">
    <source>
        <dbReference type="Proteomes" id="UP000515240"/>
    </source>
</evidence>
<dbReference type="InterPro" id="IPR005769">
    <property type="entry name" value="PhnE/PtxC"/>
</dbReference>
<dbReference type="GO" id="GO:0005886">
    <property type="term" value="C:plasma membrane"/>
    <property type="evidence" value="ECO:0007669"/>
    <property type="project" value="UniProtKB-SubCell"/>
</dbReference>
<dbReference type="PANTHER" id="PTHR30043">
    <property type="entry name" value="PHOSPHONATES TRANSPORT SYSTEM PERMEASE PROTEIN"/>
    <property type="match status" value="1"/>
</dbReference>
<feature type="transmembrane region" description="Helical" evidence="7">
    <location>
        <begin position="128"/>
        <end position="151"/>
    </location>
</feature>
<feature type="transmembrane region" description="Helical" evidence="7">
    <location>
        <begin position="80"/>
        <end position="101"/>
    </location>
</feature>
<reference evidence="9 10" key="1">
    <citation type="journal article" date="2020" name="G3 (Bethesda)">
        <title>CeMbio - The Caenorhabditis elegans Microbiome Resource.</title>
        <authorList>
            <person name="Dirksen P."/>
            <person name="Assie A."/>
            <person name="Zimmermann J."/>
            <person name="Zhang F."/>
            <person name="Tietje A.M."/>
            <person name="Marsh S.A."/>
            <person name="Felix M.A."/>
            <person name="Shapira M."/>
            <person name="Kaleta C."/>
            <person name="Schulenburg H."/>
            <person name="Samuel B."/>
        </authorList>
    </citation>
    <scope>NUCLEOTIDE SEQUENCE [LARGE SCALE GENOMIC DNA]</scope>
    <source>
        <strain evidence="9 10">BIGb0172</strain>
    </source>
</reference>
<evidence type="ECO:0000256" key="6">
    <source>
        <dbReference type="ARBA" id="ARBA00023136"/>
    </source>
</evidence>
<keyword evidence="6 7" id="KW-0472">Membrane</keyword>
<feature type="transmembrane region" description="Helical" evidence="7">
    <location>
        <begin position="20"/>
        <end position="44"/>
    </location>
</feature>
<dbReference type="InterPro" id="IPR035906">
    <property type="entry name" value="MetI-like_sf"/>
</dbReference>
<dbReference type="Gene3D" id="1.10.3720.10">
    <property type="entry name" value="MetI-like"/>
    <property type="match status" value="2"/>
</dbReference>
<dbReference type="PANTHER" id="PTHR30043:SF1">
    <property type="entry name" value="ABC TRANSPORT SYSTEM PERMEASE PROTEIN P69"/>
    <property type="match status" value="1"/>
</dbReference>
<keyword evidence="5 7" id="KW-1133">Transmembrane helix</keyword>
<evidence type="ECO:0000256" key="1">
    <source>
        <dbReference type="ARBA" id="ARBA00004651"/>
    </source>
</evidence>
<dbReference type="RefSeq" id="WP_182328187.1">
    <property type="nucleotide sequence ID" value="NZ_CP058554.1"/>
</dbReference>
<evidence type="ECO:0000256" key="7">
    <source>
        <dbReference type="RuleBase" id="RU363032"/>
    </source>
</evidence>
<feature type="transmembrane region" description="Helical" evidence="7">
    <location>
        <begin position="382"/>
        <end position="405"/>
    </location>
</feature>
<keyword evidence="10" id="KW-1185">Reference proteome</keyword>
<dbReference type="GO" id="GO:0015416">
    <property type="term" value="F:ABC-type phosphonate transporter activity"/>
    <property type="evidence" value="ECO:0007669"/>
    <property type="project" value="InterPro"/>
</dbReference>
<evidence type="ECO:0000256" key="5">
    <source>
        <dbReference type="ARBA" id="ARBA00022989"/>
    </source>
</evidence>
<gene>
    <name evidence="9" type="primary">phnE</name>
    <name evidence="9" type="ORF">HS961_08915</name>
</gene>
<accession>A0A7G5ENW7</accession>
<dbReference type="AlphaFoldDB" id="A0A7G5ENW7"/>
<feature type="domain" description="ABC transmembrane type-1" evidence="8">
    <location>
        <begin position="339"/>
        <end position="513"/>
    </location>
</feature>